<feature type="transmembrane region" description="Helical" evidence="6">
    <location>
        <begin position="156"/>
        <end position="177"/>
    </location>
</feature>
<feature type="transmembrane region" description="Helical" evidence="6">
    <location>
        <begin position="310"/>
        <end position="328"/>
    </location>
</feature>
<dbReference type="Proteomes" id="UP001264335">
    <property type="component" value="Unassembled WGS sequence"/>
</dbReference>
<feature type="transmembrane region" description="Helical" evidence="6">
    <location>
        <begin position="470"/>
        <end position="490"/>
    </location>
</feature>
<name>A0ABD5FDS2_ENTAV</name>
<evidence type="ECO:0000256" key="4">
    <source>
        <dbReference type="ARBA" id="ARBA00022989"/>
    </source>
</evidence>
<keyword evidence="4 6" id="KW-1133">Transmembrane helix</keyword>
<feature type="transmembrane region" description="Helical" evidence="6">
    <location>
        <begin position="55"/>
        <end position="72"/>
    </location>
</feature>
<dbReference type="EMBL" id="JARPWY010000054">
    <property type="protein sequence ID" value="MDT2515800.1"/>
    <property type="molecule type" value="Genomic_DNA"/>
</dbReference>
<evidence type="ECO:0000256" key="1">
    <source>
        <dbReference type="ARBA" id="ARBA00004651"/>
    </source>
</evidence>
<evidence type="ECO:0000256" key="3">
    <source>
        <dbReference type="ARBA" id="ARBA00022692"/>
    </source>
</evidence>
<protein>
    <submittedName>
        <fullName evidence="7">Oligosaccharide flippase family protein</fullName>
    </submittedName>
</protein>
<evidence type="ECO:0000256" key="2">
    <source>
        <dbReference type="ARBA" id="ARBA00022475"/>
    </source>
</evidence>
<dbReference type="InterPro" id="IPR002797">
    <property type="entry name" value="Polysacc_synth"/>
</dbReference>
<feature type="transmembrane region" description="Helical" evidence="6">
    <location>
        <begin position="6"/>
        <end position="26"/>
    </location>
</feature>
<feature type="transmembrane region" description="Helical" evidence="6">
    <location>
        <begin position="340"/>
        <end position="359"/>
    </location>
</feature>
<keyword evidence="5 6" id="KW-0472">Membrane</keyword>
<comment type="subcellular location">
    <subcellularLocation>
        <location evidence="1">Cell membrane</location>
        <topology evidence="1">Multi-pass membrane protein</topology>
    </subcellularLocation>
</comment>
<evidence type="ECO:0000313" key="8">
    <source>
        <dbReference type="Proteomes" id="UP001264335"/>
    </source>
</evidence>
<dbReference type="PANTHER" id="PTHR30250">
    <property type="entry name" value="PST FAMILY PREDICTED COLANIC ACID TRANSPORTER"/>
    <property type="match status" value="1"/>
</dbReference>
<comment type="caution">
    <text evidence="7">The sequence shown here is derived from an EMBL/GenBank/DDBJ whole genome shotgun (WGS) entry which is preliminary data.</text>
</comment>
<feature type="transmembrane region" description="Helical" evidence="6">
    <location>
        <begin position="183"/>
        <end position="203"/>
    </location>
</feature>
<feature type="transmembrane region" description="Helical" evidence="6">
    <location>
        <begin position="380"/>
        <end position="398"/>
    </location>
</feature>
<keyword evidence="2" id="KW-1003">Cell membrane</keyword>
<evidence type="ECO:0000256" key="6">
    <source>
        <dbReference type="SAM" id="Phobius"/>
    </source>
</evidence>
<gene>
    <name evidence="7" type="ORF">P7D79_16360</name>
</gene>
<proteinExistence type="predicted"/>
<dbReference type="GO" id="GO:0005886">
    <property type="term" value="C:plasma membrane"/>
    <property type="evidence" value="ECO:0007669"/>
    <property type="project" value="UniProtKB-SubCell"/>
</dbReference>
<evidence type="ECO:0000256" key="5">
    <source>
        <dbReference type="ARBA" id="ARBA00023136"/>
    </source>
</evidence>
<feature type="transmembrane region" description="Helical" evidence="6">
    <location>
        <begin position="93"/>
        <end position="114"/>
    </location>
</feature>
<keyword evidence="3 6" id="KW-0812">Transmembrane</keyword>
<feature type="transmembrane region" description="Helical" evidence="6">
    <location>
        <begin position="436"/>
        <end position="458"/>
    </location>
</feature>
<dbReference type="InterPro" id="IPR050833">
    <property type="entry name" value="Poly_Biosynth_Transport"/>
</dbReference>
<accession>A0ABD5FDS2</accession>
<dbReference type="AlphaFoldDB" id="A0ABD5FDS2"/>
<dbReference type="Pfam" id="PF01943">
    <property type="entry name" value="Polysacc_synt"/>
    <property type="match status" value="1"/>
</dbReference>
<reference evidence="7 8" key="1">
    <citation type="submission" date="2023-03" db="EMBL/GenBank/DDBJ databases">
        <authorList>
            <person name="Shen W."/>
            <person name="Cai J."/>
        </authorList>
    </citation>
    <scope>NUCLEOTIDE SEQUENCE [LARGE SCALE GENOMIC DNA]</scope>
    <source>
        <strain evidence="7 8">Y2</strain>
    </source>
</reference>
<feature type="transmembrane region" description="Helical" evidence="6">
    <location>
        <begin position="404"/>
        <end position="424"/>
    </location>
</feature>
<evidence type="ECO:0000313" key="7">
    <source>
        <dbReference type="EMBL" id="MDT2515800.1"/>
    </source>
</evidence>
<organism evidence="7 8">
    <name type="scientific">Enterococcus avium</name>
    <name type="common">Streptococcus avium</name>
    <dbReference type="NCBI Taxonomy" id="33945"/>
    <lineage>
        <taxon>Bacteria</taxon>
        <taxon>Bacillati</taxon>
        <taxon>Bacillota</taxon>
        <taxon>Bacilli</taxon>
        <taxon>Lactobacillales</taxon>
        <taxon>Enterococcaceae</taxon>
        <taxon>Enterococcus</taxon>
    </lineage>
</organism>
<feature type="transmembrane region" description="Helical" evidence="6">
    <location>
        <begin position="126"/>
        <end position="144"/>
    </location>
</feature>
<dbReference type="PANTHER" id="PTHR30250:SF26">
    <property type="entry name" value="PSMA PROTEIN"/>
    <property type="match status" value="1"/>
</dbReference>
<dbReference type="RefSeq" id="WP_207487116.1">
    <property type="nucleotide sequence ID" value="NZ_JAJCJG010000011.1"/>
</dbReference>
<sequence>MQKSRLYYSMMNSSISTIVFFLKLVMQFVVRTYFIRVLGVTYLGINGLFSNVLSLLSLAELGVGTSIVYSMYKPIANNDQNEIQALMVLYKKAYHYIGLAVAIIGLALIPFLHFFSADLSSKEGFVWYYILFLGNSVLSYFFTYKRSLLIANQRSYLVNINDFIFLFISNIFQIYLLLHYGSFTLYLLVQLVFTLFGNFAISYKVDKDYKFLKKAEPKKLGKEKIKEIKKNVVGNMSSKIGGVIVMGTDSILISSFVGLAAVGYYSNYTMIINNVQNLCKQVTNSITASIGNYIVTADKKQALELFKRHLFVNYTMIYFATLILVSVLNPFIDWWIGEKYILPSLTVALIIINLVIQMFRNTNFVFIDSFGLYWIQRWKSVIEATINLVVSLILLAVFNLGINGVLLGTIASSFGYVMWIEAYYIFKYGLKEKLTVYIVQVIKYIIPLCVSIAVVFYSQTFFDFNGFTGLILKTVIACCIGLFLYIITFCKSNEFLYVKNLLIRIIKR</sequence>